<dbReference type="SUPFAM" id="SSF52540">
    <property type="entry name" value="P-loop containing nucleoside triphosphate hydrolases"/>
    <property type="match status" value="1"/>
</dbReference>
<dbReference type="InterPro" id="IPR003439">
    <property type="entry name" value="ABC_transporter-like_ATP-bd"/>
</dbReference>
<sequence length="263" mass="28066">MTPILDAQGVTVTYGGVNANDHVDLSIDEGQFVGLIGANGAGKTTFVDAITGFTPLSDGAIQFDGNDITRMEPHKRAKSGLVRTFQQLELFDDLSVRANLLVACEPSKLLSMPRDIFRRTWPAEIEDRIDWALDKVGLTDLATMLPEDLSHGQRKLVGVARALAARPRLVLLDEPAAGLDATESADLAGTLRGLLDDGISVFLIDHDMGLVLAVCDYLYVLDFGRIVAKGTPAEIRRNPAVIAAYLGDSAADGGVDLGEGEGH</sequence>
<evidence type="ECO:0000256" key="1">
    <source>
        <dbReference type="ARBA" id="ARBA00022448"/>
    </source>
</evidence>
<dbReference type="Gene3D" id="3.40.50.300">
    <property type="entry name" value="P-loop containing nucleotide triphosphate hydrolases"/>
    <property type="match status" value="1"/>
</dbReference>
<dbReference type="SMART" id="SM00382">
    <property type="entry name" value="AAA"/>
    <property type="match status" value="1"/>
</dbReference>
<proteinExistence type="predicted"/>
<protein>
    <submittedName>
        <fullName evidence="5">Unannotated protein</fullName>
    </submittedName>
</protein>
<dbReference type="InterPro" id="IPR003593">
    <property type="entry name" value="AAA+_ATPase"/>
</dbReference>
<dbReference type="InterPro" id="IPR027417">
    <property type="entry name" value="P-loop_NTPase"/>
</dbReference>
<gene>
    <name evidence="5" type="ORF">UFOPK3674_01059</name>
</gene>
<evidence type="ECO:0000259" key="4">
    <source>
        <dbReference type="PROSITE" id="PS50893"/>
    </source>
</evidence>
<dbReference type="PROSITE" id="PS50893">
    <property type="entry name" value="ABC_TRANSPORTER_2"/>
    <property type="match status" value="1"/>
</dbReference>
<dbReference type="PANTHER" id="PTHR45772">
    <property type="entry name" value="CONSERVED COMPONENT OF ABC TRANSPORTER FOR NATURAL AMINO ACIDS-RELATED"/>
    <property type="match status" value="1"/>
</dbReference>
<accession>A0A6J7IG77</accession>
<keyword evidence="3" id="KW-0067">ATP-binding</keyword>
<keyword evidence="1" id="KW-0813">Transport</keyword>
<dbReference type="PANTHER" id="PTHR45772:SF9">
    <property type="entry name" value="CONSERVED COMPONENT OF ABC TRANSPORTER FOR NATURAL AMINO ACIDS"/>
    <property type="match status" value="1"/>
</dbReference>
<dbReference type="CDD" id="cd03219">
    <property type="entry name" value="ABC_Mj1267_LivG_branched"/>
    <property type="match status" value="1"/>
</dbReference>
<reference evidence="5" key="1">
    <citation type="submission" date="2020-05" db="EMBL/GenBank/DDBJ databases">
        <authorList>
            <person name="Chiriac C."/>
            <person name="Salcher M."/>
            <person name="Ghai R."/>
            <person name="Kavagutti S V."/>
        </authorList>
    </citation>
    <scope>NUCLEOTIDE SEQUENCE</scope>
</reference>
<dbReference type="InterPro" id="IPR032823">
    <property type="entry name" value="BCA_ABC_TP_C"/>
</dbReference>
<organism evidence="5">
    <name type="scientific">freshwater metagenome</name>
    <dbReference type="NCBI Taxonomy" id="449393"/>
    <lineage>
        <taxon>unclassified sequences</taxon>
        <taxon>metagenomes</taxon>
        <taxon>ecological metagenomes</taxon>
    </lineage>
</organism>
<evidence type="ECO:0000256" key="2">
    <source>
        <dbReference type="ARBA" id="ARBA00022741"/>
    </source>
</evidence>
<dbReference type="Pfam" id="PF00005">
    <property type="entry name" value="ABC_tran"/>
    <property type="match status" value="1"/>
</dbReference>
<dbReference type="Pfam" id="PF12399">
    <property type="entry name" value="BCA_ABC_TP_C"/>
    <property type="match status" value="1"/>
</dbReference>
<dbReference type="InterPro" id="IPR017871">
    <property type="entry name" value="ABC_transporter-like_CS"/>
</dbReference>
<evidence type="ECO:0000313" key="5">
    <source>
        <dbReference type="EMBL" id="CAB4929324.1"/>
    </source>
</evidence>
<dbReference type="GO" id="GO:0005524">
    <property type="term" value="F:ATP binding"/>
    <property type="evidence" value="ECO:0007669"/>
    <property type="project" value="UniProtKB-KW"/>
</dbReference>
<dbReference type="AlphaFoldDB" id="A0A6J7IG77"/>
<dbReference type="EMBL" id="CAFBMX010000004">
    <property type="protein sequence ID" value="CAB4929324.1"/>
    <property type="molecule type" value="Genomic_DNA"/>
</dbReference>
<name>A0A6J7IG77_9ZZZZ</name>
<keyword evidence="2" id="KW-0547">Nucleotide-binding</keyword>
<dbReference type="GO" id="GO:0005886">
    <property type="term" value="C:plasma membrane"/>
    <property type="evidence" value="ECO:0007669"/>
    <property type="project" value="TreeGrafter"/>
</dbReference>
<evidence type="ECO:0000256" key="3">
    <source>
        <dbReference type="ARBA" id="ARBA00022840"/>
    </source>
</evidence>
<dbReference type="GO" id="GO:0016887">
    <property type="term" value="F:ATP hydrolysis activity"/>
    <property type="evidence" value="ECO:0007669"/>
    <property type="project" value="InterPro"/>
</dbReference>
<dbReference type="InterPro" id="IPR051120">
    <property type="entry name" value="ABC_AA/LPS_Transport"/>
</dbReference>
<dbReference type="PROSITE" id="PS00211">
    <property type="entry name" value="ABC_TRANSPORTER_1"/>
    <property type="match status" value="1"/>
</dbReference>
<feature type="domain" description="ABC transporter" evidence="4">
    <location>
        <begin position="5"/>
        <end position="248"/>
    </location>
</feature>